<accession>A0ABT7ED82</accession>
<dbReference type="InterPro" id="IPR025668">
    <property type="entry name" value="Tnp_DDE_dom"/>
</dbReference>
<dbReference type="NCBIfam" id="NF033551">
    <property type="entry name" value="transpos_IS1182"/>
    <property type="match status" value="1"/>
</dbReference>
<dbReference type="InterPro" id="IPR047629">
    <property type="entry name" value="IS1182_transpos"/>
</dbReference>
<organism evidence="3 4">
    <name type="scientific">Romboutsia sedimentorum</name>
    <dbReference type="NCBI Taxonomy" id="1368474"/>
    <lineage>
        <taxon>Bacteria</taxon>
        <taxon>Bacillati</taxon>
        <taxon>Bacillota</taxon>
        <taxon>Clostridia</taxon>
        <taxon>Peptostreptococcales</taxon>
        <taxon>Peptostreptococcaceae</taxon>
        <taxon>Romboutsia</taxon>
    </lineage>
</organism>
<name>A0ABT7ED82_9FIRM</name>
<evidence type="ECO:0000259" key="1">
    <source>
        <dbReference type="Pfam" id="PF05598"/>
    </source>
</evidence>
<protein>
    <submittedName>
        <fullName evidence="3">IS1182 family transposase</fullName>
    </submittedName>
</protein>
<dbReference type="Pfam" id="PF13751">
    <property type="entry name" value="DDE_Tnp_1_6"/>
    <property type="match status" value="1"/>
</dbReference>
<proteinExistence type="predicted"/>
<keyword evidence="4" id="KW-1185">Reference proteome</keyword>
<sequence length="537" mass="63082">MLKNKTIHKDYNQVINTNNQLSIKTLEEIIPHNDSVRILSQIMEELNYEKLMKAYSPKGRNPVVSPKVLFKVLVYAYMNNIYSSRKIEKVCRRDINFMWLLQGEKTPDHNTISRFRSNRISVAGEDLFYQLIKKLLKLKEIKFENIFIDGTKIEANANKYTFVWKKSTDKSEVKLQEKLRILIRTLNDELNINYTIYTVQDKITVQQVSEILTTLNKIKISENIEFVHGKGKRKSKLQRFIERFDELAHRQGKYDNYNSIFDGRNSFSKTDKDATFMHMKEDHMRNAQLKPGYNVQIGVEGEYIVGLDISSERSDQLTLIPFLKNLKLKLHKTYKNVVADAGYESEENYVYLLENKHNSFIKPQNYESRKKNKFKNNISKRENMHYDEQNDCYICYNRKVLMPIGRKSKKSKSGYKSILTIYECEDCNGCEYKDKCTKAKGNRQIHVSKKFIDLRENSLTNIKSAGGILLRMNRSIQVEGTFGVLKENYGFRQFLTRGKENVKCEFLLLTFAFNINKLHTKMRKNKLGVSFFIKDIA</sequence>
<dbReference type="EMBL" id="JASKYM010000005">
    <property type="protein sequence ID" value="MDK2564053.1"/>
    <property type="molecule type" value="Genomic_DNA"/>
</dbReference>
<reference evidence="3 4" key="1">
    <citation type="submission" date="2023-05" db="EMBL/GenBank/DDBJ databases">
        <title>Rombocin, a short stable natural nisin variant, displays selective antimicrobial activity against Listeria monocytogenes and employs dual mode of action to kill target bacterial strains.</title>
        <authorList>
            <person name="Wambui J."/>
            <person name="Stephan R."/>
            <person name="Kuipers O.P."/>
        </authorList>
    </citation>
    <scope>NUCLEOTIDE SEQUENCE [LARGE SCALE GENOMIC DNA]</scope>
    <source>
        <strain evidence="3 4">RC002</strain>
    </source>
</reference>
<feature type="domain" description="Transposase InsH N-terminal" evidence="1">
    <location>
        <begin position="25"/>
        <end position="117"/>
    </location>
</feature>
<dbReference type="PANTHER" id="PTHR33408">
    <property type="entry name" value="TRANSPOSASE"/>
    <property type="match status" value="1"/>
</dbReference>
<evidence type="ECO:0000259" key="2">
    <source>
        <dbReference type="Pfam" id="PF13751"/>
    </source>
</evidence>
<evidence type="ECO:0000313" key="4">
    <source>
        <dbReference type="Proteomes" id="UP001301012"/>
    </source>
</evidence>
<feature type="domain" description="Transposase DDE" evidence="2">
    <location>
        <begin position="395"/>
        <end position="519"/>
    </location>
</feature>
<evidence type="ECO:0000313" key="3">
    <source>
        <dbReference type="EMBL" id="MDK2564053.1"/>
    </source>
</evidence>
<dbReference type="Proteomes" id="UP001301012">
    <property type="component" value="Unassembled WGS sequence"/>
</dbReference>
<dbReference type="Pfam" id="PF05598">
    <property type="entry name" value="DUF772"/>
    <property type="match status" value="1"/>
</dbReference>
<dbReference type="InterPro" id="IPR008490">
    <property type="entry name" value="Transposase_InsH_N"/>
</dbReference>
<dbReference type="PANTHER" id="PTHR33408:SF2">
    <property type="entry name" value="TRANSPOSASE DDE DOMAIN-CONTAINING PROTEIN"/>
    <property type="match status" value="1"/>
</dbReference>
<gene>
    <name evidence="3" type="ORF">QOZ84_10870</name>
</gene>
<comment type="caution">
    <text evidence="3">The sequence shown here is derived from an EMBL/GenBank/DDBJ whole genome shotgun (WGS) entry which is preliminary data.</text>
</comment>